<organism evidence="4">
    <name type="scientific">Coprinopsis cinerea</name>
    <name type="common">Inky cap fungus</name>
    <name type="synonym">Hormographiella aspergillata</name>
    <dbReference type="NCBI Taxonomy" id="5346"/>
    <lineage>
        <taxon>Eukaryota</taxon>
        <taxon>Fungi</taxon>
        <taxon>Dikarya</taxon>
        <taxon>Basidiomycota</taxon>
        <taxon>Agaricomycotina</taxon>
        <taxon>Agaricomycetes</taxon>
        <taxon>Agaricomycetidae</taxon>
        <taxon>Agaricales</taxon>
        <taxon>Agaricineae</taxon>
        <taxon>Psathyrellaceae</taxon>
        <taxon>Coprinopsis</taxon>
    </lineage>
</organism>
<feature type="compositionally biased region" description="Pro residues" evidence="3">
    <location>
        <begin position="81"/>
        <end position="99"/>
    </location>
</feature>
<dbReference type="VEuPathDB" id="FungiDB:CC2G_015310"/>
<evidence type="ECO:0000256" key="1">
    <source>
        <dbReference type="ARBA" id="ARBA00023125"/>
    </source>
</evidence>
<dbReference type="GO" id="GO:0006310">
    <property type="term" value="P:DNA recombination"/>
    <property type="evidence" value="ECO:0007669"/>
    <property type="project" value="UniProtKB-KW"/>
</dbReference>
<keyword evidence="2" id="KW-0233">DNA recombination</keyword>
<dbReference type="Gene3D" id="1.10.443.10">
    <property type="entry name" value="Intergrase catalytic core"/>
    <property type="match status" value="1"/>
</dbReference>
<dbReference type="SUPFAM" id="SSF47823">
    <property type="entry name" value="lambda integrase-like, N-terminal domain"/>
    <property type="match status" value="1"/>
</dbReference>
<dbReference type="EMBL" id="BK001748">
    <property type="protein sequence ID" value="DAA01998.1"/>
    <property type="molecule type" value="Genomic_DNA"/>
</dbReference>
<dbReference type="PANTHER" id="PTHR34605:SF4">
    <property type="entry name" value="DNA ADENINE METHYLTRANSFERASE"/>
    <property type="match status" value="1"/>
</dbReference>
<dbReference type="SUPFAM" id="SSF56349">
    <property type="entry name" value="DNA breaking-rejoining enzymes"/>
    <property type="match status" value="1"/>
</dbReference>
<dbReference type="Gene3D" id="1.10.150.130">
    <property type="match status" value="1"/>
</dbReference>
<dbReference type="InterPro" id="IPR010998">
    <property type="entry name" value="Integrase_recombinase_N"/>
</dbReference>
<keyword evidence="1" id="KW-0238">DNA-binding</keyword>
<reference evidence="4" key="1">
    <citation type="submission" date="2003-11" db="EMBL/GenBank/DDBJ databases">
        <title>A new group of tyrosine recombinase-encoding retrotransposons.</title>
        <authorList>
            <person name="Goodwin T.J.D."/>
            <person name="Poulter R.T.M."/>
        </authorList>
    </citation>
    <scope>NUCLEOTIDE SEQUENCE</scope>
</reference>
<dbReference type="InterPro" id="IPR013762">
    <property type="entry name" value="Integrase-like_cat_sf"/>
</dbReference>
<dbReference type="PANTHER" id="PTHR34605">
    <property type="entry name" value="PHAGE_INTEGRASE DOMAIN-CONTAINING PROTEIN"/>
    <property type="match status" value="1"/>
</dbReference>
<feature type="region of interest" description="Disordered" evidence="3">
    <location>
        <begin position="1"/>
        <end position="111"/>
    </location>
</feature>
<proteinExistence type="predicted"/>
<feature type="non-terminal residue" evidence="4">
    <location>
        <position position="1"/>
    </location>
</feature>
<feature type="compositionally biased region" description="Polar residues" evidence="3">
    <location>
        <begin position="70"/>
        <end position="80"/>
    </location>
</feature>
<dbReference type="InterPro" id="IPR011010">
    <property type="entry name" value="DNA_brk_join_enz"/>
</dbReference>
<sequence length="511" mass="57006">PVVTRTAGTAWEKVGHRYPPPARHRQGSLFPLTTNIPPMPVTHHNTRSPKKNHPRFREIIQKHRDRTLNAIRTSSKSPALSPNPPTDTKANPPPLPPTRPAARAPKSGSEILKSEYRPHVVAEDRIYAWDTPYARCHRSKLGLPPGLISSSFVTLMGALAPNTRSTYAAGILRFTQFCDKYGVSEEERMPASYALLTGFMSEWSGKKGDGTIRGWLAGVRAWHQFHHAPWFGDDSWVQLARSCVAKEGQAFRKPPRSPVSMEHLIALRRTLRLSDPFHAAVWAAATAAFFGCRRLAEIVVAVKSKFSPKYNVCRSCEPRFRTHRDGSSAVAFDIPWTKTTKERGALVVLTARTDKWARELGICPVKAMKNHLAVNHGLPLSASLFAYRSGNSWKHLTRAQFLEHVMGIWRSAGLGHVSGHSFRIGGAVELLLAGVPPEIVASTGGWTSLAFLLYWRRVEEVLPMSTTRAYHESQLKNSLAAIFEKFRRDNNLPEYLSTTAQSLRDTDHASD</sequence>
<evidence type="ECO:0000313" key="4">
    <source>
        <dbReference type="EMBL" id="DAA01998.1"/>
    </source>
</evidence>
<dbReference type="GO" id="GO:0015074">
    <property type="term" value="P:DNA integration"/>
    <property type="evidence" value="ECO:0007669"/>
    <property type="project" value="InterPro"/>
</dbReference>
<protein>
    <submittedName>
        <fullName evidence="4">Putative tyrosine recombinase</fullName>
    </submittedName>
</protein>
<dbReference type="AlphaFoldDB" id="Q6IM96"/>
<dbReference type="InterPro" id="IPR052925">
    <property type="entry name" value="Phage_Integrase-like_Recomb"/>
</dbReference>
<evidence type="ECO:0000256" key="3">
    <source>
        <dbReference type="SAM" id="MobiDB-lite"/>
    </source>
</evidence>
<dbReference type="VEuPathDB" id="FungiDB:CC1G_08508"/>
<accession>Q6IM96</accession>
<evidence type="ECO:0000256" key="2">
    <source>
        <dbReference type="ARBA" id="ARBA00023172"/>
    </source>
</evidence>
<name>Q6IM96_COPCI</name>
<dbReference type="GO" id="GO:0003677">
    <property type="term" value="F:DNA binding"/>
    <property type="evidence" value="ECO:0007669"/>
    <property type="project" value="UniProtKB-KW"/>
</dbReference>
<feature type="compositionally biased region" description="Basic residues" evidence="3">
    <location>
        <begin position="44"/>
        <end position="54"/>
    </location>
</feature>